<organism evidence="11 12">
    <name type="scientific">Kordiimonas pumila</name>
    <dbReference type="NCBI Taxonomy" id="2161677"/>
    <lineage>
        <taxon>Bacteria</taxon>
        <taxon>Pseudomonadati</taxon>
        <taxon>Pseudomonadota</taxon>
        <taxon>Alphaproteobacteria</taxon>
        <taxon>Kordiimonadales</taxon>
        <taxon>Kordiimonadaceae</taxon>
        <taxon>Kordiimonas</taxon>
    </lineage>
</organism>
<feature type="transmembrane region" description="Helical" evidence="7">
    <location>
        <begin position="15"/>
        <end position="34"/>
    </location>
</feature>
<dbReference type="RefSeq" id="WP_194214923.1">
    <property type="nucleotide sequence ID" value="NZ_CP061205.1"/>
</dbReference>
<dbReference type="Proteomes" id="UP001595444">
    <property type="component" value="Unassembled WGS sequence"/>
</dbReference>
<feature type="domain" description="HAMP" evidence="10">
    <location>
        <begin position="216"/>
        <end position="268"/>
    </location>
</feature>
<evidence type="ECO:0000256" key="4">
    <source>
        <dbReference type="ARBA" id="ARBA00029447"/>
    </source>
</evidence>
<evidence type="ECO:0000256" key="1">
    <source>
        <dbReference type="ARBA" id="ARBA00004429"/>
    </source>
</evidence>
<evidence type="ECO:0000256" key="3">
    <source>
        <dbReference type="ARBA" id="ARBA00023224"/>
    </source>
</evidence>
<keyword evidence="3 5" id="KW-0807">Transducer</keyword>
<keyword evidence="7" id="KW-1133">Transmembrane helix</keyword>
<dbReference type="Gene3D" id="1.10.287.950">
    <property type="entry name" value="Methyl-accepting chemotaxis protein"/>
    <property type="match status" value="1"/>
</dbReference>
<evidence type="ECO:0000256" key="2">
    <source>
        <dbReference type="ARBA" id="ARBA00022519"/>
    </source>
</evidence>
<evidence type="ECO:0000313" key="12">
    <source>
        <dbReference type="Proteomes" id="UP001595444"/>
    </source>
</evidence>
<comment type="caution">
    <text evidence="11">The sequence shown here is derived from an EMBL/GenBank/DDBJ whole genome shotgun (WGS) entry which is preliminary data.</text>
</comment>
<dbReference type="EMBL" id="JBHRSL010000001">
    <property type="protein sequence ID" value="MFC3050547.1"/>
    <property type="molecule type" value="Genomic_DNA"/>
</dbReference>
<keyword evidence="7" id="KW-0472">Membrane</keyword>
<dbReference type="PANTHER" id="PTHR32089:SF112">
    <property type="entry name" value="LYSOZYME-LIKE PROTEIN-RELATED"/>
    <property type="match status" value="1"/>
</dbReference>
<keyword evidence="2" id="KW-0997">Cell inner membrane</keyword>
<evidence type="ECO:0000259" key="10">
    <source>
        <dbReference type="PROSITE" id="PS50885"/>
    </source>
</evidence>
<protein>
    <submittedName>
        <fullName evidence="11">Methyl-accepting chemotaxis protein</fullName>
    </submittedName>
</protein>
<keyword evidence="12" id="KW-1185">Reference proteome</keyword>
<gene>
    <name evidence="11" type="ORF">ACFOKA_01370</name>
</gene>
<dbReference type="PROSITE" id="PS50192">
    <property type="entry name" value="T_SNARE"/>
    <property type="match status" value="1"/>
</dbReference>
<comment type="subcellular location">
    <subcellularLocation>
        <location evidence="1">Cell inner membrane</location>
        <topology evidence="1">Multi-pass membrane protein</topology>
    </subcellularLocation>
</comment>
<evidence type="ECO:0000259" key="8">
    <source>
        <dbReference type="PROSITE" id="PS50111"/>
    </source>
</evidence>
<dbReference type="SMART" id="SM00283">
    <property type="entry name" value="MA"/>
    <property type="match status" value="1"/>
</dbReference>
<evidence type="ECO:0000256" key="7">
    <source>
        <dbReference type="SAM" id="Phobius"/>
    </source>
</evidence>
<evidence type="ECO:0000256" key="5">
    <source>
        <dbReference type="PROSITE-ProRule" id="PRU00284"/>
    </source>
</evidence>
<evidence type="ECO:0000256" key="6">
    <source>
        <dbReference type="SAM" id="MobiDB-lite"/>
    </source>
</evidence>
<evidence type="ECO:0000259" key="9">
    <source>
        <dbReference type="PROSITE" id="PS50192"/>
    </source>
</evidence>
<dbReference type="InterPro" id="IPR004090">
    <property type="entry name" value="Chemotax_Me-accpt_rcpt"/>
</dbReference>
<proteinExistence type="inferred from homology"/>
<keyword evidence="2" id="KW-1003">Cell membrane</keyword>
<dbReference type="PROSITE" id="PS50111">
    <property type="entry name" value="CHEMOTAXIS_TRANSDUC_2"/>
    <property type="match status" value="1"/>
</dbReference>
<dbReference type="Pfam" id="PF00672">
    <property type="entry name" value="HAMP"/>
    <property type="match status" value="1"/>
</dbReference>
<accession>A0ABV7D1S3</accession>
<comment type="similarity">
    <text evidence="4">Belongs to the methyl-accepting chemotaxis (MCP) protein family.</text>
</comment>
<reference evidence="12" key="1">
    <citation type="journal article" date="2019" name="Int. J. Syst. Evol. Microbiol.">
        <title>The Global Catalogue of Microorganisms (GCM) 10K type strain sequencing project: providing services to taxonomists for standard genome sequencing and annotation.</title>
        <authorList>
            <consortium name="The Broad Institute Genomics Platform"/>
            <consortium name="The Broad Institute Genome Sequencing Center for Infectious Disease"/>
            <person name="Wu L."/>
            <person name="Ma J."/>
        </authorList>
    </citation>
    <scope>NUCLEOTIDE SEQUENCE [LARGE SCALE GENOMIC DNA]</scope>
    <source>
        <strain evidence="12">KCTC 62164</strain>
    </source>
</reference>
<dbReference type="PROSITE" id="PS50885">
    <property type="entry name" value="HAMP"/>
    <property type="match status" value="1"/>
</dbReference>
<feature type="region of interest" description="Disordered" evidence="6">
    <location>
        <begin position="266"/>
        <end position="311"/>
    </location>
</feature>
<dbReference type="PRINTS" id="PR00260">
    <property type="entry name" value="CHEMTRNSDUCR"/>
</dbReference>
<sequence length="593" mass="63526">MTFAGKIISSISGRLALMGGLIVVVFGFLGWFTYSENTQISHKLDHEAAINVQNENIIGMQTAALELLLTAMDSLIDNAEGEVSPERQAVAVASINTLRENAVAVRKSILFNLLHQELDIIDKAIENLNQTVAIDLYQAFKDKAPPSVFEQFDTDIDESGEALQATLDIAVTKVRLELKKSLQDSKQALDATNSTVLVIVFTAIIGITIIFFLFTRGITAPLGDIVSSMLKLSEGDRNIAAVNTRLVEIGRMARALQVFKNNAEENEKLQTQAEQERRERTEQEETHRLESAAQEREANERTLYEQQEAERKKAEDRLALANDFEASVRGIISSVAAAAKQLNGSAENLTEVAEDTKRETETAREATTQANTNVQAVAGATEEMSASVSEISQQVSHAAAISSGAVTTAEETNKQVGALSDAALKIGEVIKLITDIAAQTNLLALNATIEAARAGEAGRGFAVVASEVKNLASQTAKATEGITEQITAIQDQTKTAVGSVNGIKDVIANISQISTSIASAVEEQAAATQEISRNVSMASGGTQSISESVNVVNTKSTEVGSAANQVLTASSALMSQSDELSMQVEQFLKRLRQ</sequence>
<dbReference type="InterPro" id="IPR000727">
    <property type="entry name" value="T_SNARE_dom"/>
</dbReference>
<dbReference type="PANTHER" id="PTHR32089">
    <property type="entry name" value="METHYL-ACCEPTING CHEMOTAXIS PROTEIN MCPB"/>
    <property type="match status" value="1"/>
</dbReference>
<dbReference type="Pfam" id="PF00015">
    <property type="entry name" value="MCPsignal"/>
    <property type="match status" value="1"/>
</dbReference>
<feature type="transmembrane region" description="Helical" evidence="7">
    <location>
        <begin position="195"/>
        <end position="214"/>
    </location>
</feature>
<dbReference type="InterPro" id="IPR003660">
    <property type="entry name" value="HAMP_dom"/>
</dbReference>
<dbReference type="Gene3D" id="6.10.340.10">
    <property type="match status" value="1"/>
</dbReference>
<dbReference type="InterPro" id="IPR004089">
    <property type="entry name" value="MCPsignal_dom"/>
</dbReference>
<keyword evidence="7" id="KW-0812">Transmembrane</keyword>
<dbReference type="SUPFAM" id="SSF58104">
    <property type="entry name" value="Methyl-accepting chemotaxis protein (MCP) signaling domain"/>
    <property type="match status" value="1"/>
</dbReference>
<feature type="domain" description="T-SNARE coiled-coil homology" evidence="9">
    <location>
        <begin position="490"/>
        <end position="552"/>
    </location>
</feature>
<feature type="domain" description="Methyl-accepting transducer" evidence="8">
    <location>
        <begin position="338"/>
        <end position="567"/>
    </location>
</feature>
<name>A0ABV7D1S3_9PROT</name>
<evidence type="ECO:0000313" key="11">
    <source>
        <dbReference type="EMBL" id="MFC3050547.1"/>
    </source>
</evidence>